<feature type="compositionally biased region" description="Polar residues" evidence="1">
    <location>
        <begin position="222"/>
        <end position="246"/>
    </location>
</feature>
<feature type="compositionally biased region" description="Polar residues" evidence="1">
    <location>
        <begin position="385"/>
        <end position="421"/>
    </location>
</feature>
<evidence type="ECO:0000313" key="3">
    <source>
        <dbReference type="EMBL" id="RWQ93923.1"/>
    </source>
</evidence>
<dbReference type="EMBL" id="RCNU01000008">
    <property type="protein sequence ID" value="RWQ93923.1"/>
    <property type="molecule type" value="Genomic_DNA"/>
</dbReference>
<dbReference type="GeneID" id="39596518"/>
<dbReference type="Pfam" id="PF22980">
    <property type="entry name" value="Myb_DNA-bind_8"/>
    <property type="match status" value="1"/>
</dbReference>
<sequence length="431" mass="47857">MPSKIQLDINLRFLYLCLQNSDYRSIDFRAVGEQAGLNAPAARMRFSRLKKQIEQGSMNEDFKAASQKNAASRAKKPEEKGEADDNPTLDSGAEFPVTKVSTRPGNDKLNLKDSFDYGIPPEADKDAKYESDGSLYEAECADIETDEDIPLAKRTKTTRKLEKQKIKERPVTQHVARDEDCQERARTSLNLRGGQGGVKIELLSDDEDQAPRHKKHALKTPGTHSISDGSMQAISKGQQHTSNEGANGSLEIGRRNEMVRSTSATMSRTPYITQAGVPHHRQHSDGYTAHPFSRPFPSSFRLQRTNNEPRGPATTYSFGPEAIENDRIDPIIRPPFFRSRRATPGIGHRGQRPISQRGMADHAETMQEVQAQSEPAEIGREETTADQTAAGCNTSETDQLATRASTESQEPSQKTRPQMPQTVIDLEGDLE</sequence>
<feature type="region of interest" description="Disordered" evidence="1">
    <location>
        <begin position="57"/>
        <end position="117"/>
    </location>
</feature>
<accession>A0A443HQ00</accession>
<dbReference type="InterPro" id="IPR054505">
    <property type="entry name" value="Myb_DNA-bind_8"/>
</dbReference>
<dbReference type="VEuPathDB" id="FungiDB:C8Q69DRAFT_309949"/>
<feature type="region of interest" description="Disordered" evidence="1">
    <location>
        <begin position="277"/>
        <end position="431"/>
    </location>
</feature>
<dbReference type="Proteomes" id="UP000283841">
    <property type="component" value="Unassembled WGS sequence"/>
</dbReference>
<keyword evidence="4" id="KW-1185">Reference proteome</keyword>
<proteinExistence type="predicted"/>
<protein>
    <recommendedName>
        <fullName evidence="2">Myb-like DNA-binding domain-containing protein</fullName>
    </recommendedName>
</protein>
<dbReference type="STRING" id="264951.A0A443HQ00"/>
<feature type="domain" description="Myb-like DNA-binding" evidence="2">
    <location>
        <begin position="10"/>
        <end position="54"/>
    </location>
</feature>
<dbReference type="AlphaFoldDB" id="A0A443HQ00"/>
<feature type="region of interest" description="Disordered" evidence="1">
    <location>
        <begin position="161"/>
        <end position="255"/>
    </location>
</feature>
<name>A0A443HQ00_BYSSP</name>
<evidence type="ECO:0000313" key="4">
    <source>
        <dbReference type="Proteomes" id="UP000283841"/>
    </source>
</evidence>
<reference evidence="3 4" key="1">
    <citation type="journal article" date="2018" name="Front. Microbiol.">
        <title>Genomic and genetic insights into a cosmopolitan fungus, Paecilomyces variotii (Eurotiales).</title>
        <authorList>
            <person name="Urquhart A.S."/>
            <person name="Mondo S.J."/>
            <person name="Makela M.R."/>
            <person name="Hane J.K."/>
            <person name="Wiebenga A."/>
            <person name="He G."/>
            <person name="Mihaltcheva S."/>
            <person name="Pangilinan J."/>
            <person name="Lipzen A."/>
            <person name="Barry K."/>
            <person name="de Vries R.P."/>
            <person name="Grigoriev I.V."/>
            <person name="Idnurm A."/>
        </authorList>
    </citation>
    <scope>NUCLEOTIDE SEQUENCE [LARGE SCALE GENOMIC DNA]</scope>
    <source>
        <strain evidence="3 4">CBS 101075</strain>
    </source>
</reference>
<organism evidence="3 4">
    <name type="scientific">Byssochlamys spectabilis</name>
    <name type="common">Paecilomyces variotii</name>
    <dbReference type="NCBI Taxonomy" id="264951"/>
    <lineage>
        <taxon>Eukaryota</taxon>
        <taxon>Fungi</taxon>
        <taxon>Dikarya</taxon>
        <taxon>Ascomycota</taxon>
        <taxon>Pezizomycotina</taxon>
        <taxon>Eurotiomycetes</taxon>
        <taxon>Eurotiomycetidae</taxon>
        <taxon>Eurotiales</taxon>
        <taxon>Thermoascaceae</taxon>
        <taxon>Paecilomyces</taxon>
    </lineage>
</organism>
<feature type="compositionally biased region" description="Basic and acidic residues" evidence="1">
    <location>
        <begin position="161"/>
        <end position="186"/>
    </location>
</feature>
<feature type="compositionally biased region" description="Basic and acidic residues" evidence="1">
    <location>
        <begin position="105"/>
        <end position="115"/>
    </location>
</feature>
<gene>
    <name evidence="3" type="ORF">C8Q69DRAFT_309949</name>
</gene>
<evidence type="ECO:0000256" key="1">
    <source>
        <dbReference type="SAM" id="MobiDB-lite"/>
    </source>
</evidence>
<comment type="caution">
    <text evidence="3">The sequence shown here is derived from an EMBL/GenBank/DDBJ whole genome shotgun (WGS) entry which is preliminary data.</text>
</comment>
<dbReference type="RefSeq" id="XP_028483568.1">
    <property type="nucleotide sequence ID" value="XM_028627241.1"/>
</dbReference>
<evidence type="ECO:0000259" key="2">
    <source>
        <dbReference type="Pfam" id="PF22980"/>
    </source>
</evidence>